<protein>
    <recommendedName>
        <fullName evidence="1">Tc1-like transposase DDE domain-containing protein</fullName>
    </recommendedName>
</protein>
<evidence type="ECO:0000313" key="3">
    <source>
        <dbReference type="Proteomes" id="UP001292094"/>
    </source>
</evidence>
<reference evidence="2" key="1">
    <citation type="submission" date="2023-11" db="EMBL/GenBank/DDBJ databases">
        <title>Genome assemblies of two species of porcelain crab, Petrolisthes cinctipes and Petrolisthes manimaculis (Anomura: Porcellanidae).</title>
        <authorList>
            <person name="Angst P."/>
        </authorList>
    </citation>
    <scope>NUCLEOTIDE SEQUENCE</scope>
    <source>
        <strain evidence="2">PB745_02</strain>
        <tissue evidence="2">Gill</tissue>
    </source>
</reference>
<accession>A0AAE1UI76</accession>
<name>A0AAE1UI76_9EUCA</name>
<comment type="caution">
    <text evidence="2">The sequence shown here is derived from an EMBL/GenBank/DDBJ whole genome shotgun (WGS) entry which is preliminary data.</text>
</comment>
<dbReference type="Gene3D" id="3.30.420.10">
    <property type="entry name" value="Ribonuclease H-like superfamily/Ribonuclease H"/>
    <property type="match status" value="1"/>
</dbReference>
<dbReference type="Proteomes" id="UP001292094">
    <property type="component" value="Unassembled WGS sequence"/>
</dbReference>
<dbReference type="GO" id="GO:0003676">
    <property type="term" value="F:nucleic acid binding"/>
    <property type="evidence" value="ECO:0007669"/>
    <property type="project" value="InterPro"/>
</dbReference>
<gene>
    <name evidence="2" type="ORF">Pmani_003701</name>
</gene>
<dbReference type="EMBL" id="JAWZYT010000264">
    <property type="protein sequence ID" value="KAK4325758.1"/>
    <property type="molecule type" value="Genomic_DNA"/>
</dbReference>
<dbReference type="PANTHER" id="PTHR33939">
    <property type="entry name" value="PROTEIN CBG22215"/>
    <property type="match status" value="1"/>
</dbReference>
<organism evidence="2 3">
    <name type="scientific">Petrolisthes manimaculis</name>
    <dbReference type="NCBI Taxonomy" id="1843537"/>
    <lineage>
        <taxon>Eukaryota</taxon>
        <taxon>Metazoa</taxon>
        <taxon>Ecdysozoa</taxon>
        <taxon>Arthropoda</taxon>
        <taxon>Crustacea</taxon>
        <taxon>Multicrustacea</taxon>
        <taxon>Malacostraca</taxon>
        <taxon>Eumalacostraca</taxon>
        <taxon>Eucarida</taxon>
        <taxon>Decapoda</taxon>
        <taxon>Pleocyemata</taxon>
        <taxon>Anomura</taxon>
        <taxon>Galatheoidea</taxon>
        <taxon>Porcellanidae</taxon>
        <taxon>Petrolisthes</taxon>
    </lineage>
</organism>
<sequence length="243" mass="27768">MPRTVIDTIDNFDQQCIRKETLSFYERGELPKIDSLLKYVREPPVNYCGGRSTLWKIVRKLGFRRNLAEGSVGPKVKTGKGARFIILHEGGSNGFIPGALLMFRSKNGSKGYYHDAMNCDGFNTWFVDQLLPNIEENSLIVMDNASYHSRKVNKAPAYSSRKSVIIEWLSENNISYDATLNKPELMEICRQNIEKSRYEIDDIAALQGHEVLRLPPYHCELNPIELIWAKVKTKVKKLNSNAQ</sequence>
<feature type="domain" description="Tc1-like transposase DDE" evidence="1">
    <location>
        <begin position="117"/>
        <end position="237"/>
    </location>
</feature>
<proteinExistence type="predicted"/>
<evidence type="ECO:0000259" key="1">
    <source>
        <dbReference type="Pfam" id="PF13358"/>
    </source>
</evidence>
<keyword evidence="3" id="KW-1185">Reference proteome</keyword>
<evidence type="ECO:0000313" key="2">
    <source>
        <dbReference type="EMBL" id="KAK4325758.1"/>
    </source>
</evidence>
<dbReference type="InterPro" id="IPR038717">
    <property type="entry name" value="Tc1-like_DDE_dom"/>
</dbReference>
<dbReference type="AlphaFoldDB" id="A0AAE1UI76"/>
<dbReference type="Pfam" id="PF13358">
    <property type="entry name" value="DDE_3"/>
    <property type="match status" value="1"/>
</dbReference>
<dbReference type="PANTHER" id="PTHR33939:SF1">
    <property type="entry name" value="DUF4371 DOMAIN-CONTAINING PROTEIN"/>
    <property type="match status" value="1"/>
</dbReference>
<dbReference type="InterPro" id="IPR036397">
    <property type="entry name" value="RNaseH_sf"/>
</dbReference>